<evidence type="ECO:0000256" key="11">
    <source>
        <dbReference type="HAMAP-Rule" id="MF_00109"/>
    </source>
</evidence>
<dbReference type="Proteomes" id="UP000250369">
    <property type="component" value="Unassembled WGS sequence"/>
</dbReference>
<gene>
    <name evidence="11" type="primary">aroK</name>
    <name evidence="12" type="ORF">DQG23_18340</name>
</gene>
<comment type="pathway">
    <text evidence="1 11">Metabolic intermediate biosynthesis; chorismate biosynthesis; chorismate from D-erythrose 4-phosphate and phosphoenolpyruvate: step 5/7.</text>
</comment>
<name>A0A329MKQ5_9BACL</name>
<evidence type="ECO:0000256" key="6">
    <source>
        <dbReference type="ARBA" id="ARBA00022741"/>
    </source>
</evidence>
<comment type="caution">
    <text evidence="12">The sequence shown here is derived from an EMBL/GenBank/DDBJ whole genome shotgun (WGS) entry which is preliminary data.</text>
</comment>
<evidence type="ECO:0000256" key="9">
    <source>
        <dbReference type="ARBA" id="ARBA00023141"/>
    </source>
</evidence>
<keyword evidence="5 11" id="KW-0808">Transferase</keyword>
<dbReference type="Pfam" id="PF01202">
    <property type="entry name" value="SKI"/>
    <property type="match status" value="1"/>
</dbReference>
<dbReference type="GO" id="GO:0009073">
    <property type="term" value="P:aromatic amino acid family biosynthetic process"/>
    <property type="evidence" value="ECO:0007669"/>
    <property type="project" value="UniProtKB-KW"/>
</dbReference>
<dbReference type="GO" id="GO:0009423">
    <property type="term" value="P:chorismate biosynthetic process"/>
    <property type="evidence" value="ECO:0007669"/>
    <property type="project" value="UniProtKB-UniRule"/>
</dbReference>
<dbReference type="RefSeq" id="WP_113032316.1">
    <property type="nucleotide sequence ID" value="NZ_QMFB01000010.1"/>
</dbReference>
<keyword evidence="9 11" id="KW-0057">Aromatic amino acid biosynthesis</keyword>
<keyword evidence="8 11" id="KW-0067">ATP-binding</keyword>
<keyword evidence="6 11" id="KW-0547">Nucleotide-binding</keyword>
<evidence type="ECO:0000313" key="13">
    <source>
        <dbReference type="Proteomes" id="UP000250369"/>
    </source>
</evidence>
<evidence type="ECO:0000256" key="5">
    <source>
        <dbReference type="ARBA" id="ARBA00022679"/>
    </source>
</evidence>
<comment type="subcellular location">
    <subcellularLocation>
        <location evidence="11">Cytoplasm</location>
    </subcellularLocation>
</comment>
<comment type="similarity">
    <text evidence="2 11">Belongs to the shikimate kinase family.</text>
</comment>
<keyword evidence="11" id="KW-0963">Cytoplasm</keyword>
<evidence type="ECO:0000256" key="8">
    <source>
        <dbReference type="ARBA" id="ARBA00022840"/>
    </source>
</evidence>
<dbReference type="InterPro" id="IPR031322">
    <property type="entry name" value="Shikimate/glucono_kinase"/>
</dbReference>
<feature type="binding site" evidence="11">
    <location>
        <position position="81"/>
    </location>
    <ligand>
        <name>substrate</name>
    </ligand>
</feature>
<comment type="caution">
    <text evidence="11">Lacks conserved residue(s) required for the propagation of feature annotation.</text>
</comment>
<comment type="subunit">
    <text evidence="11">Monomer.</text>
</comment>
<dbReference type="SUPFAM" id="SSF52540">
    <property type="entry name" value="P-loop containing nucleoside triphosphate hydrolases"/>
    <property type="match status" value="1"/>
</dbReference>
<dbReference type="PANTHER" id="PTHR21087:SF16">
    <property type="entry name" value="SHIKIMATE KINASE 1, CHLOROPLASTIC"/>
    <property type="match status" value="1"/>
</dbReference>
<dbReference type="InterPro" id="IPR000623">
    <property type="entry name" value="Shikimate_kinase/TSH1"/>
</dbReference>
<dbReference type="OrthoDB" id="9800332at2"/>
<proteinExistence type="inferred from homology"/>
<dbReference type="EMBL" id="QMFB01000010">
    <property type="protein sequence ID" value="RAV19886.1"/>
    <property type="molecule type" value="Genomic_DNA"/>
</dbReference>
<feature type="binding site" evidence="11">
    <location>
        <position position="59"/>
    </location>
    <ligand>
        <name>substrate</name>
    </ligand>
</feature>
<sequence>MSWQNIVLVGFMGTGKSTVGLTLEEALKWKLIDVDQAIVEREGLSIPDIFSTRGEAAFRAIESEVLETIMARSEQIVATGGGAVLAERNRESMSRNGLVVALKASAETIVARVSGDTNRPLLQGNPAEFVPILLEKRKGAYDFADVEIDTDLLTAQEIAGLIVQQMKTFQR</sequence>
<dbReference type="GO" id="GO:0005829">
    <property type="term" value="C:cytosol"/>
    <property type="evidence" value="ECO:0007669"/>
    <property type="project" value="TreeGrafter"/>
</dbReference>
<evidence type="ECO:0000256" key="10">
    <source>
        <dbReference type="ARBA" id="ARBA00048567"/>
    </source>
</evidence>
<dbReference type="UniPathway" id="UPA00053">
    <property type="reaction ID" value="UER00088"/>
</dbReference>
<dbReference type="InterPro" id="IPR027417">
    <property type="entry name" value="P-loop_NTPase"/>
</dbReference>
<dbReference type="PROSITE" id="PS01128">
    <property type="entry name" value="SHIKIMATE_KINASE"/>
    <property type="match status" value="1"/>
</dbReference>
<dbReference type="CDD" id="cd00464">
    <property type="entry name" value="SK"/>
    <property type="match status" value="1"/>
</dbReference>
<comment type="function">
    <text evidence="11">Catalyzes the specific phosphorylation of the 3-hydroxyl group of shikimic acid using ATP as a cosubstrate.</text>
</comment>
<evidence type="ECO:0000256" key="2">
    <source>
        <dbReference type="ARBA" id="ARBA00006997"/>
    </source>
</evidence>
<keyword evidence="7 11" id="KW-0418">Kinase</keyword>
<dbReference type="HAMAP" id="MF_00109">
    <property type="entry name" value="Shikimate_kinase"/>
    <property type="match status" value="1"/>
</dbReference>
<feature type="binding site" evidence="11">
    <location>
        <begin position="13"/>
        <end position="18"/>
    </location>
    <ligand>
        <name>ATP</name>
        <dbReference type="ChEBI" id="CHEBI:30616"/>
    </ligand>
</feature>
<accession>A0A329MKQ5</accession>
<keyword evidence="11" id="KW-0460">Magnesium</keyword>
<evidence type="ECO:0000256" key="1">
    <source>
        <dbReference type="ARBA" id="ARBA00004842"/>
    </source>
</evidence>
<keyword evidence="13" id="KW-1185">Reference proteome</keyword>
<reference evidence="12 13" key="1">
    <citation type="journal article" date="2009" name="Int. J. Syst. Evol. Microbiol.">
        <title>Paenibacillus contaminans sp. nov., isolated from a contaminated laboratory plate.</title>
        <authorList>
            <person name="Chou J.H."/>
            <person name="Lee J.H."/>
            <person name="Lin M.C."/>
            <person name="Chang P.S."/>
            <person name="Arun A.B."/>
            <person name="Young C.C."/>
            <person name="Chen W.M."/>
        </authorList>
    </citation>
    <scope>NUCLEOTIDE SEQUENCE [LARGE SCALE GENOMIC DNA]</scope>
    <source>
        <strain evidence="12 13">CKOBP-6</strain>
    </source>
</reference>
<feature type="binding site" evidence="11">
    <location>
        <position position="119"/>
    </location>
    <ligand>
        <name>ATP</name>
        <dbReference type="ChEBI" id="CHEBI:30616"/>
    </ligand>
</feature>
<keyword evidence="4 11" id="KW-0028">Amino-acid biosynthesis</keyword>
<feature type="binding site" evidence="11">
    <location>
        <position position="35"/>
    </location>
    <ligand>
        <name>substrate</name>
    </ligand>
</feature>
<dbReference type="GO" id="GO:0008652">
    <property type="term" value="P:amino acid biosynthetic process"/>
    <property type="evidence" value="ECO:0007669"/>
    <property type="project" value="UniProtKB-KW"/>
</dbReference>
<keyword evidence="11" id="KW-0479">Metal-binding</keyword>
<comment type="catalytic activity">
    <reaction evidence="10 11">
        <text>shikimate + ATP = 3-phosphoshikimate + ADP + H(+)</text>
        <dbReference type="Rhea" id="RHEA:13121"/>
        <dbReference type="ChEBI" id="CHEBI:15378"/>
        <dbReference type="ChEBI" id="CHEBI:30616"/>
        <dbReference type="ChEBI" id="CHEBI:36208"/>
        <dbReference type="ChEBI" id="CHEBI:145989"/>
        <dbReference type="ChEBI" id="CHEBI:456216"/>
        <dbReference type="EC" id="2.7.1.71"/>
    </reaction>
</comment>
<dbReference type="PRINTS" id="PR01100">
    <property type="entry name" value="SHIKIMTKNASE"/>
</dbReference>
<dbReference type="GO" id="GO:0005524">
    <property type="term" value="F:ATP binding"/>
    <property type="evidence" value="ECO:0007669"/>
    <property type="project" value="UniProtKB-UniRule"/>
</dbReference>
<comment type="cofactor">
    <cofactor evidence="11">
        <name>Mg(2+)</name>
        <dbReference type="ChEBI" id="CHEBI:18420"/>
    </cofactor>
    <text evidence="11">Binds 1 Mg(2+) ion per subunit.</text>
</comment>
<dbReference type="GO" id="GO:0004765">
    <property type="term" value="F:shikimate kinase activity"/>
    <property type="evidence" value="ECO:0007669"/>
    <property type="project" value="UniProtKB-UniRule"/>
</dbReference>
<dbReference type="AlphaFoldDB" id="A0A329MKQ5"/>
<evidence type="ECO:0000256" key="7">
    <source>
        <dbReference type="ARBA" id="ARBA00022777"/>
    </source>
</evidence>
<protein>
    <recommendedName>
        <fullName evidence="3 11">Shikimate kinase</fullName>
        <shortName evidence="11">SK</shortName>
        <ecNumber evidence="3 11">2.7.1.71</ecNumber>
    </recommendedName>
</protein>
<dbReference type="EC" id="2.7.1.71" evidence="3 11"/>
<evidence type="ECO:0000256" key="3">
    <source>
        <dbReference type="ARBA" id="ARBA00012154"/>
    </source>
</evidence>
<dbReference type="GO" id="GO:0000287">
    <property type="term" value="F:magnesium ion binding"/>
    <property type="evidence" value="ECO:0007669"/>
    <property type="project" value="UniProtKB-UniRule"/>
</dbReference>
<dbReference type="InterPro" id="IPR023000">
    <property type="entry name" value="Shikimate_kinase_CS"/>
</dbReference>
<dbReference type="Gene3D" id="3.40.50.300">
    <property type="entry name" value="P-loop containing nucleotide triphosphate hydrolases"/>
    <property type="match status" value="1"/>
</dbReference>
<feature type="binding site" evidence="11">
    <location>
        <position position="17"/>
    </location>
    <ligand>
        <name>Mg(2+)</name>
        <dbReference type="ChEBI" id="CHEBI:18420"/>
    </ligand>
</feature>
<evidence type="ECO:0000313" key="12">
    <source>
        <dbReference type="EMBL" id="RAV19886.1"/>
    </source>
</evidence>
<dbReference type="PANTHER" id="PTHR21087">
    <property type="entry name" value="SHIKIMATE KINASE"/>
    <property type="match status" value="1"/>
</dbReference>
<feature type="binding site" evidence="11">
    <location>
        <position position="137"/>
    </location>
    <ligand>
        <name>substrate</name>
    </ligand>
</feature>
<evidence type="ECO:0000256" key="4">
    <source>
        <dbReference type="ARBA" id="ARBA00022605"/>
    </source>
</evidence>
<organism evidence="12 13">
    <name type="scientific">Paenibacillus contaminans</name>
    <dbReference type="NCBI Taxonomy" id="450362"/>
    <lineage>
        <taxon>Bacteria</taxon>
        <taxon>Bacillati</taxon>
        <taxon>Bacillota</taxon>
        <taxon>Bacilli</taxon>
        <taxon>Bacillales</taxon>
        <taxon>Paenibacillaceae</taxon>
        <taxon>Paenibacillus</taxon>
    </lineage>
</organism>